<evidence type="ECO:0000313" key="3">
    <source>
        <dbReference type="Proteomes" id="UP001204746"/>
    </source>
</evidence>
<dbReference type="CDD" id="cd02065">
    <property type="entry name" value="B12-binding_like"/>
    <property type="match status" value="1"/>
</dbReference>
<reference evidence="2 3" key="1">
    <citation type="submission" date="2022-07" db="EMBL/GenBank/DDBJ databases">
        <authorList>
            <person name="Phongsopitanun W."/>
            <person name="Tanasupawat S."/>
        </authorList>
    </citation>
    <scope>NUCLEOTIDE SEQUENCE [LARGE SCALE GENOMIC DNA]</scope>
    <source>
        <strain evidence="2 3">RCU-064</strain>
    </source>
</reference>
<organism evidence="2 3">
    <name type="scientific">Streptomyces rugosispiralis</name>
    <dbReference type="NCBI Taxonomy" id="2967341"/>
    <lineage>
        <taxon>Bacteria</taxon>
        <taxon>Bacillati</taxon>
        <taxon>Actinomycetota</taxon>
        <taxon>Actinomycetes</taxon>
        <taxon>Kitasatosporales</taxon>
        <taxon>Streptomycetaceae</taxon>
        <taxon>Streptomyces</taxon>
    </lineage>
</organism>
<dbReference type="Pfam" id="PF02310">
    <property type="entry name" value="B12-binding"/>
    <property type="match status" value="1"/>
</dbReference>
<dbReference type="EMBL" id="JANIAA010000001">
    <property type="protein sequence ID" value="MCQ8186816.1"/>
    <property type="molecule type" value="Genomic_DNA"/>
</dbReference>
<proteinExistence type="predicted"/>
<evidence type="ECO:0000259" key="1">
    <source>
        <dbReference type="PROSITE" id="PS51332"/>
    </source>
</evidence>
<dbReference type="Proteomes" id="UP001204746">
    <property type="component" value="Unassembled WGS sequence"/>
</dbReference>
<keyword evidence="3" id="KW-1185">Reference proteome</keyword>
<dbReference type="Gene3D" id="3.40.50.280">
    <property type="entry name" value="Cobalamin-binding domain"/>
    <property type="match status" value="1"/>
</dbReference>
<dbReference type="RefSeq" id="WP_256648017.1">
    <property type="nucleotide sequence ID" value="NZ_JANIAA010000001.1"/>
</dbReference>
<dbReference type="PROSITE" id="PS51332">
    <property type="entry name" value="B12_BINDING"/>
    <property type="match status" value="1"/>
</dbReference>
<feature type="domain" description="B12-binding" evidence="1">
    <location>
        <begin position="14"/>
        <end position="152"/>
    </location>
</feature>
<dbReference type="InterPro" id="IPR006158">
    <property type="entry name" value="Cobalamin-bd"/>
</dbReference>
<gene>
    <name evidence="2" type="ORF">NP777_00825</name>
</gene>
<evidence type="ECO:0000313" key="2">
    <source>
        <dbReference type="EMBL" id="MCQ8186816.1"/>
    </source>
</evidence>
<dbReference type="InterPro" id="IPR036724">
    <property type="entry name" value="Cobalamin-bd_sf"/>
</dbReference>
<name>A0ABT1UPC2_9ACTN</name>
<sequence>MLMNPVNAAVAPRGRTVLLSSVSSDSHTWNLVFLQLLLEEMGHRVINLGACVADELLVQECSAIRPDLVVISTVNGHGQADGLRLIGKLRADPETRDTPVVIGGKLGITGGAPEGMARRLVEAGFSAVFQDDADPAALGRFLAALEDRAEPRREVAAP</sequence>
<protein>
    <submittedName>
        <fullName evidence="2">Cobalamin-dependent protein</fullName>
    </submittedName>
</protein>
<comment type="caution">
    <text evidence="2">The sequence shown here is derived from an EMBL/GenBank/DDBJ whole genome shotgun (WGS) entry which is preliminary data.</text>
</comment>
<dbReference type="SUPFAM" id="SSF52242">
    <property type="entry name" value="Cobalamin (vitamin B12)-binding domain"/>
    <property type="match status" value="1"/>
</dbReference>
<accession>A0ABT1UPC2</accession>